<evidence type="ECO:0000313" key="2">
    <source>
        <dbReference type="Proteomes" id="UP000010953"/>
    </source>
</evidence>
<comment type="caution">
    <text evidence="1">The sequence shown here is derived from an EMBL/GenBank/DDBJ whole genome shotgun (WGS) entry which is preliminary data.</text>
</comment>
<organism evidence="1 2">
    <name type="scientific">Mariniradius saccharolyticus AK6</name>
    <dbReference type="NCBI Taxonomy" id="1239962"/>
    <lineage>
        <taxon>Bacteria</taxon>
        <taxon>Pseudomonadati</taxon>
        <taxon>Bacteroidota</taxon>
        <taxon>Cytophagia</taxon>
        <taxon>Cytophagales</taxon>
        <taxon>Cyclobacteriaceae</taxon>
        <taxon>Mariniradius</taxon>
    </lineage>
</organism>
<keyword evidence="2" id="KW-1185">Reference proteome</keyword>
<name>M7X4W0_9BACT</name>
<dbReference type="InParanoid" id="M7X4W0"/>
<accession>M7X4W0</accession>
<proteinExistence type="predicted"/>
<dbReference type="EMBL" id="AMZY02000013">
    <property type="protein sequence ID" value="EMS32480.1"/>
    <property type="molecule type" value="Genomic_DNA"/>
</dbReference>
<dbReference type="Proteomes" id="UP000010953">
    <property type="component" value="Unassembled WGS sequence"/>
</dbReference>
<protein>
    <submittedName>
        <fullName evidence="1">Uncharacterized protein</fullName>
    </submittedName>
</protein>
<gene>
    <name evidence="1" type="ORF">C943_01207</name>
</gene>
<evidence type="ECO:0000313" key="1">
    <source>
        <dbReference type="EMBL" id="EMS32480.1"/>
    </source>
</evidence>
<reference evidence="1" key="1">
    <citation type="submission" date="2013-01" db="EMBL/GenBank/DDBJ databases">
        <title>Genome assembly of Mariniradius saccharolyticus AK6.</title>
        <authorList>
            <person name="Vaidya B."/>
            <person name="Khatri I."/>
            <person name="Tanuku N.R.S."/>
            <person name="Subramanian S."/>
            <person name="Pinnaka A."/>
        </authorList>
    </citation>
    <scope>NUCLEOTIDE SEQUENCE [LARGE SCALE GENOMIC DNA]</scope>
    <source>
        <strain evidence="1">AK6</strain>
    </source>
</reference>
<sequence length="50" mass="5882">MEICFFYYRYHGIDFKLNGNVVWKRAACHKKKINTLTGPFYDPLPSGKRG</sequence>
<dbReference type="AlphaFoldDB" id="M7X4W0"/>